<dbReference type="Proteomes" id="UP001203207">
    <property type="component" value="Unassembled WGS sequence"/>
</dbReference>
<name>A0AAE3FWS2_9EURY</name>
<keyword evidence="1" id="KW-1133">Transmembrane helix</keyword>
<dbReference type="InterPro" id="IPR021741">
    <property type="entry name" value="DUF3311"/>
</dbReference>
<keyword evidence="1" id="KW-0812">Transmembrane</keyword>
<sequence length="71" mass="8124">MADRIVDVLWVVAFALLTVFSVPWFLWGDGTVVAGLPAWLWWHIGWMVVATALFWQFTKRAWDRGMGVTNG</sequence>
<keyword evidence="3" id="KW-1185">Reference proteome</keyword>
<feature type="transmembrane region" description="Helical" evidence="1">
    <location>
        <begin position="39"/>
        <end position="57"/>
    </location>
</feature>
<evidence type="ECO:0000313" key="3">
    <source>
        <dbReference type="Proteomes" id="UP001203207"/>
    </source>
</evidence>
<dbReference type="Pfam" id="PF11755">
    <property type="entry name" value="DUF3311"/>
    <property type="match status" value="1"/>
</dbReference>
<proteinExistence type="predicted"/>
<protein>
    <submittedName>
        <fullName evidence="2">DUF3311 domain-containing protein</fullName>
    </submittedName>
</protein>
<comment type="caution">
    <text evidence="2">The sequence shown here is derived from an EMBL/GenBank/DDBJ whole genome shotgun (WGS) entry which is preliminary data.</text>
</comment>
<dbReference type="EMBL" id="JAKRVX010000002">
    <property type="protein sequence ID" value="MCL9816621.1"/>
    <property type="molecule type" value="Genomic_DNA"/>
</dbReference>
<dbReference type="AlphaFoldDB" id="A0AAE3FWS2"/>
<evidence type="ECO:0000313" key="2">
    <source>
        <dbReference type="EMBL" id="MCL9816621.1"/>
    </source>
</evidence>
<reference evidence="2" key="1">
    <citation type="journal article" date="2022" name="Syst. Appl. Microbiol.">
        <title>Natronocalculus amylovorans gen. nov., sp. nov., and Natranaeroarchaeum aerophilus sp. nov., dominant culturable amylolytic natronoarchaea from hypersaline soda lakes in southwestern Siberia.</title>
        <authorList>
            <person name="Sorokin D.Y."/>
            <person name="Elcheninov A.G."/>
            <person name="Khizhniak T.V."/>
            <person name="Koenen M."/>
            <person name="Bale N.J."/>
            <person name="Damste J.S.S."/>
            <person name="Kublanov I.V."/>
        </authorList>
    </citation>
    <scope>NUCLEOTIDE SEQUENCE</scope>
    <source>
        <strain evidence="2">AArc-St2</strain>
    </source>
</reference>
<organism evidence="2 3">
    <name type="scientific">Natronocalculus amylovorans</name>
    <dbReference type="NCBI Taxonomy" id="2917812"/>
    <lineage>
        <taxon>Archaea</taxon>
        <taxon>Methanobacteriati</taxon>
        <taxon>Methanobacteriota</taxon>
        <taxon>Stenosarchaea group</taxon>
        <taxon>Halobacteria</taxon>
        <taxon>Halobacteriales</taxon>
        <taxon>Haloferacaceae</taxon>
        <taxon>Natronocalculus</taxon>
    </lineage>
</organism>
<feature type="transmembrane region" description="Helical" evidence="1">
    <location>
        <begin position="7"/>
        <end position="27"/>
    </location>
</feature>
<dbReference type="RefSeq" id="WP_174652092.1">
    <property type="nucleotide sequence ID" value="NZ_JAKRVX010000002.1"/>
</dbReference>
<gene>
    <name evidence="2" type="ORF">AArcSt2_06645</name>
</gene>
<reference evidence="2" key="2">
    <citation type="submission" date="2022-02" db="EMBL/GenBank/DDBJ databases">
        <authorList>
            <person name="Elcheninov A.G."/>
            <person name="Sorokin D.Y."/>
            <person name="Kublanov I.V."/>
        </authorList>
    </citation>
    <scope>NUCLEOTIDE SEQUENCE</scope>
    <source>
        <strain evidence="2">AArc-St2</strain>
    </source>
</reference>
<keyword evidence="1" id="KW-0472">Membrane</keyword>
<accession>A0AAE3FWS2</accession>
<evidence type="ECO:0000256" key="1">
    <source>
        <dbReference type="SAM" id="Phobius"/>
    </source>
</evidence>